<keyword evidence="2" id="KW-0472">Membrane</keyword>
<feature type="transmembrane region" description="Helical" evidence="2">
    <location>
        <begin position="20"/>
        <end position="40"/>
    </location>
</feature>
<evidence type="ECO:0000256" key="1">
    <source>
        <dbReference type="SAM" id="MobiDB-lite"/>
    </source>
</evidence>
<sequence length="231" mass="24393">MTNSSNQRLPEEIYQRRRAAAAVVVLIVVALLVWGLSALARSGGSDNSGNTDAAAASTTTSAAATATTTTSASSETSTTSTTSTTESATESESETTTAASGDGCTLDDLEISASSDQATYPAGARPTFYMTVANPTRSDCKVNLDDEVLRFEVYSLTTNARIWSDIDCFPSVKTGEETFKAGEERFFEAVWSRTGSAPEQCDDRAAVPAGSYLLHTVIGDNPSEPHTFNVR</sequence>
<feature type="region of interest" description="Disordered" evidence="1">
    <location>
        <begin position="60"/>
        <end position="105"/>
    </location>
</feature>
<accession>A0A097II83</accession>
<dbReference type="HOGENOM" id="CLU_075791_1_0_11"/>
<feature type="compositionally biased region" description="Low complexity" evidence="1">
    <location>
        <begin position="60"/>
        <end position="100"/>
    </location>
</feature>
<keyword evidence="2" id="KW-1133">Transmembrane helix</keyword>
<evidence type="ECO:0000313" key="3">
    <source>
        <dbReference type="EMBL" id="AIT61833.1"/>
    </source>
</evidence>
<dbReference type="KEGG" id="cdo:CDOO_11600"/>
<dbReference type="RefSeq" id="WP_018022846.1">
    <property type="nucleotide sequence ID" value="NZ_AQUX01000013.1"/>
</dbReference>
<evidence type="ECO:0000313" key="4">
    <source>
        <dbReference type="Proteomes" id="UP000029914"/>
    </source>
</evidence>
<name>A0A097II83_9CORY</name>
<dbReference type="eggNOG" id="ENOG503304R">
    <property type="taxonomic scope" value="Bacteria"/>
</dbReference>
<dbReference type="EMBL" id="CP006764">
    <property type="protein sequence ID" value="AIT61833.1"/>
    <property type="molecule type" value="Genomic_DNA"/>
</dbReference>
<organism evidence="3 4">
    <name type="scientific">Corynebacterium doosanense CAU 212 = DSM 45436</name>
    <dbReference type="NCBI Taxonomy" id="558173"/>
    <lineage>
        <taxon>Bacteria</taxon>
        <taxon>Bacillati</taxon>
        <taxon>Actinomycetota</taxon>
        <taxon>Actinomycetes</taxon>
        <taxon>Mycobacteriales</taxon>
        <taxon>Corynebacteriaceae</taxon>
        <taxon>Corynebacterium</taxon>
    </lineage>
</organism>
<dbReference type="Proteomes" id="UP000029914">
    <property type="component" value="Chromosome"/>
</dbReference>
<dbReference type="AlphaFoldDB" id="A0A097II83"/>
<dbReference type="STRING" id="558173.CDOO_11600"/>
<keyword evidence="4" id="KW-1185">Reference proteome</keyword>
<protein>
    <submittedName>
        <fullName evidence="3">Uncharacterized protein</fullName>
    </submittedName>
</protein>
<keyword evidence="2" id="KW-0812">Transmembrane</keyword>
<evidence type="ECO:0000256" key="2">
    <source>
        <dbReference type="SAM" id="Phobius"/>
    </source>
</evidence>
<gene>
    <name evidence="3" type="ORF">CDOO_11600</name>
</gene>
<proteinExistence type="predicted"/>
<reference evidence="3 4" key="1">
    <citation type="submission" date="2013-09" db="EMBL/GenBank/DDBJ databases">
        <title>Complete genome sequence of Corynebacterium doosanense CAU 212(T) (=DSM 45436(T)), isolated from activated sludge.</title>
        <authorList>
            <person name="Schaffert L."/>
            <person name="Albersmeier A."/>
            <person name="Kalinowski J."/>
            <person name="Ruckert C."/>
        </authorList>
    </citation>
    <scope>NUCLEOTIDE SEQUENCE [LARGE SCALE GENOMIC DNA]</scope>
    <source>
        <strain evidence="3 4">CAU 212</strain>
    </source>
</reference>
<dbReference type="OrthoDB" id="4772932at2"/>